<dbReference type="InterPro" id="IPR052996">
    <property type="entry name" value="Carb_Metab_Mutarotase"/>
</dbReference>
<dbReference type="Proteomes" id="UP000247903">
    <property type="component" value="Unassembled WGS sequence"/>
</dbReference>
<dbReference type="Pfam" id="PF05336">
    <property type="entry name" value="rhaM"/>
    <property type="match status" value="1"/>
</dbReference>
<dbReference type="RefSeq" id="WP_110308212.1">
    <property type="nucleotide sequence ID" value="NZ_QJHK01000023.1"/>
</dbReference>
<dbReference type="Gene3D" id="3.30.70.100">
    <property type="match status" value="1"/>
</dbReference>
<dbReference type="AlphaFoldDB" id="A0A2V4BKB5"/>
<dbReference type="GO" id="GO:0016857">
    <property type="term" value="F:racemase and epimerase activity, acting on carbohydrates and derivatives"/>
    <property type="evidence" value="ECO:0007669"/>
    <property type="project" value="InterPro"/>
</dbReference>
<evidence type="ECO:0000313" key="2">
    <source>
        <dbReference type="Proteomes" id="UP000247903"/>
    </source>
</evidence>
<gene>
    <name evidence="1" type="ORF">DMB65_19000</name>
</gene>
<reference evidence="1 2" key="1">
    <citation type="submission" date="2018-05" db="EMBL/GenBank/DDBJ databases">
        <title>Flavobacterium sp. strain IMCC34759, incomplete genome.</title>
        <authorList>
            <person name="Joung Y."/>
            <person name="Cho J."/>
        </authorList>
    </citation>
    <scope>NUCLEOTIDE SEQUENCE [LARGE SCALE GENOMIC DNA]</scope>
    <source>
        <strain evidence="1 2">IMCC34759</strain>
    </source>
</reference>
<dbReference type="PANTHER" id="PTHR43239">
    <property type="entry name" value="UPF0734 PROTEIN DDB_G0273871/DDB_G0273177"/>
    <property type="match status" value="1"/>
</dbReference>
<protein>
    <submittedName>
        <fullName evidence="1">L-fucose mutarotase</fullName>
    </submittedName>
</protein>
<dbReference type="InterPro" id="IPR008000">
    <property type="entry name" value="Rham/fucose_mutarotase"/>
</dbReference>
<dbReference type="PANTHER" id="PTHR43239:SF1">
    <property type="entry name" value="UPF0734 PROTEIN DDB_G0273871_DDB_G0273177"/>
    <property type="match status" value="1"/>
</dbReference>
<dbReference type="OrthoDB" id="1430580at2"/>
<comment type="caution">
    <text evidence="1">The sequence shown here is derived from an EMBL/GenBank/DDBJ whole genome shotgun (WGS) entry which is preliminary data.</text>
</comment>
<evidence type="ECO:0000313" key="1">
    <source>
        <dbReference type="EMBL" id="PXY39157.1"/>
    </source>
</evidence>
<proteinExistence type="predicted"/>
<dbReference type="InterPro" id="IPR011008">
    <property type="entry name" value="Dimeric_a/b-barrel"/>
</dbReference>
<keyword evidence="2" id="KW-1185">Reference proteome</keyword>
<accession>A0A2V4BKB5</accession>
<organism evidence="1 2">
    <name type="scientific">Flavobacterium cheongpyeongense</name>
    <dbReference type="NCBI Taxonomy" id="2212651"/>
    <lineage>
        <taxon>Bacteria</taxon>
        <taxon>Pseudomonadati</taxon>
        <taxon>Bacteroidota</taxon>
        <taxon>Flavobacteriia</taxon>
        <taxon>Flavobacteriales</taxon>
        <taxon>Flavobacteriaceae</taxon>
        <taxon>Flavobacterium</taxon>
    </lineage>
</organism>
<dbReference type="EMBL" id="QJHK01000023">
    <property type="protein sequence ID" value="PXY39157.1"/>
    <property type="molecule type" value="Genomic_DNA"/>
</dbReference>
<sequence>MQRYCLALDLNNDPDLIAEYIQFHKNVWPEIQESIKESGIKNLEIYTIGDRLFMIIEADTDFSFEKKARLDAANLRVQEWETLMWKFQKALPGSKPGEKWRLMDKIFELK</sequence>
<dbReference type="SUPFAM" id="SSF54909">
    <property type="entry name" value="Dimeric alpha+beta barrel"/>
    <property type="match status" value="1"/>
</dbReference>
<name>A0A2V4BKB5_9FLAO</name>